<evidence type="ECO:0000259" key="8">
    <source>
        <dbReference type="PROSITE" id="PS51041"/>
    </source>
</evidence>
<dbReference type="InParanoid" id="A0A7M7N8C8"/>
<dbReference type="AlphaFoldDB" id="A0A7M7N8C8"/>
<evidence type="ECO:0000259" key="7">
    <source>
        <dbReference type="PROSITE" id="PS01180"/>
    </source>
</evidence>
<dbReference type="Gene3D" id="2.60.120.290">
    <property type="entry name" value="Spermadhesin, CUB domain"/>
    <property type="match status" value="1"/>
</dbReference>
<evidence type="ECO:0000256" key="1">
    <source>
        <dbReference type="ARBA" id="ARBA00022729"/>
    </source>
</evidence>
<evidence type="ECO:0000256" key="2">
    <source>
        <dbReference type="ARBA" id="ARBA00022737"/>
    </source>
</evidence>
<comment type="caution">
    <text evidence="4">Lacks conserved residue(s) required for the propagation of feature annotation.</text>
</comment>
<dbReference type="PANTHER" id="PTHR24251:SF37">
    <property type="entry name" value="CUB DOMAIN-CONTAINING PROTEIN"/>
    <property type="match status" value="1"/>
</dbReference>
<accession>A0A7M7N8C8</accession>
<feature type="region of interest" description="Disordered" evidence="5">
    <location>
        <begin position="24"/>
        <end position="43"/>
    </location>
</feature>
<protein>
    <recommendedName>
        <fullName evidence="11">CUB domain-containing protein</fullName>
    </recommendedName>
</protein>
<organism evidence="9 10">
    <name type="scientific">Strongylocentrotus purpuratus</name>
    <name type="common">Purple sea urchin</name>
    <dbReference type="NCBI Taxonomy" id="7668"/>
    <lineage>
        <taxon>Eukaryota</taxon>
        <taxon>Metazoa</taxon>
        <taxon>Echinodermata</taxon>
        <taxon>Eleutherozoa</taxon>
        <taxon>Echinozoa</taxon>
        <taxon>Echinoidea</taxon>
        <taxon>Euechinoidea</taxon>
        <taxon>Echinacea</taxon>
        <taxon>Camarodonta</taxon>
        <taxon>Echinidea</taxon>
        <taxon>Strongylocentrotidae</taxon>
        <taxon>Strongylocentrotus</taxon>
    </lineage>
</organism>
<dbReference type="SMART" id="SM00042">
    <property type="entry name" value="CUB"/>
    <property type="match status" value="1"/>
</dbReference>
<feature type="signal peptide" evidence="6">
    <location>
        <begin position="1"/>
        <end position="25"/>
    </location>
</feature>
<feature type="domain" description="EMI" evidence="8">
    <location>
        <begin position="42"/>
        <end position="115"/>
    </location>
</feature>
<dbReference type="PROSITE" id="PS01180">
    <property type="entry name" value="CUB"/>
    <property type="match status" value="1"/>
</dbReference>
<evidence type="ECO:0000256" key="4">
    <source>
        <dbReference type="PROSITE-ProRule" id="PRU00059"/>
    </source>
</evidence>
<evidence type="ECO:0000313" key="10">
    <source>
        <dbReference type="Proteomes" id="UP000007110"/>
    </source>
</evidence>
<dbReference type="InterPro" id="IPR035914">
    <property type="entry name" value="Sperma_CUB_dom_sf"/>
</dbReference>
<proteinExistence type="predicted"/>
<name>A0A7M7N8C8_STRPU</name>
<dbReference type="InterPro" id="IPR000859">
    <property type="entry name" value="CUB_dom"/>
</dbReference>
<feature type="domain" description="CUB" evidence="7">
    <location>
        <begin position="113"/>
        <end position="231"/>
    </location>
</feature>
<dbReference type="SUPFAM" id="SSF49854">
    <property type="entry name" value="Spermadhesin, CUB domain"/>
    <property type="match status" value="1"/>
</dbReference>
<dbReference type="InterPro" id="IPR011489">
    <property type="entry name" value="EMI_domain"/>
</dbReference>
<dbReference type="GeneID" id="100891427"/>
<dbReference type="FunFam" id="2.60.120.290:FF:000056">
    <property type="entry name" value="C-type LECtin"/>
    <property type="match status" value="1"/>
</dbReference>
<dbReference type="PANTHER" id="PTHR24251">
    <property type="entry name" value="OVOCHYMASE-RELATED"/>
    <property type="match status" value="1"/>
</dbReference>
<dbReference type="PROSITE" id="PS51041">
    <property type="entry name" value="EMI"/>
    <property type="match status" value="1"/>
</dbReference>
<keyword evidence="3" id="KW-1015">Disulfide bond</keyword>
<sequence length="305" mass="34006">MERRKSEILGIVLLLLLTFASENSSASTNSTNSTTTSLSPGDPNVCNVTTRRPAYYAETYTVQRVERYVSMCSWWQCIRERLVTALESRQVTRMVNTTILDCCEGWLYRNGSCNTSLDIGTEFGTYIEDLTIVSPNYPDNYPNNVNTQWLVSGPADYQIMAVFSTFNLEDSYDSLRIGSGLDPDDTASLLATLSGSILPDIIVSNSNEMWLVFTSDVSVTELGFRVNIEVYTPGNYADYTDFSLSSDFLDMSSIDSKDFMTDSSSSPDFPDISIFYSSDSVINASAGKNRILIITKKKGIHFDNY</sequence>
<keyword evidence="10" id="KW-1185">Reference proteome</keyword>
<feature type="chain" id="PRO_5029886326" description="CUB domain-containing protein" evidence="6">
    <location>
        <begin position="26"/>
        <end position="305"/>
    </location>
</feature>
<evidence type="ECO:0000256" key="3">
    <source>
        <dbReference type="ARBA" id="ARBA00023157"/>
    </source>
</evidence>
<feature type="compositionally biased region" description="Low complexity" evidence="5">
    <location>
        <begin position="24"/>
        <end position="39"/>
    </location>
</feature>
<dbReference type="Pfam" id="PF00431">
    <property type="entry name" value="CUB"/>
    <property type="match status" value="1"/>
</dbReference>
<evidence type="ECO:0000313" key="9">
    <source>
        <dbReference type="EnsemblMetazoa" id="XP_030832034"/>
    </source>
</evidence>
<dbReference type="Pfam" id="PF07546">
    <property type="entry name" value="EMI"/>
    <property type="match status" value="1"/>
</dbReference>
<dbReference type="CDD" id="cd00041">
    <property type="entry name" value="CUB"/>
    <property type="match status" value="1"/>
</dbReference>
<evidence type="ECO:0008006" key="11">
    <source>
        <dbReference type="Google" id="ProtNLM"/>
    </source>
</evidence>
<dbReference type="OrthoDB" id="5804959at2759"/>
<evidence type="ECO:0000256" key="5">
    <source>
        <dbReference type="SAM" id="MobiDB-lite"/>
    </source>
</evidence>
<evidence type="ECO:0000256" key="6">
    <source>
        <dbReference type="SAM" id="SignalP"/>
    </source>
</evidence>
<keyword evidence="2" id="KW-0677">Repeat</keyword>
<dbReference type="Proteomes" id="UP000007110">
    <property type="component" value="Unassembled WGS sequence"/>
</dbReference>
<dbReference type="EnsemblMetazoa" id="XM_030976174">
    <property type="protein sequence ID" value="XP_030832034"/>
    <property type="gene ID" value="LOC100891427"/>
</dbReference>
<reference evidence="10" key="1">
    <citation type="submission" date="2015-02" db="EMBL/GenBank/DDBJ databases">
        <title>Genome sequencing for Strongylocentrotus purpuratus.</title>
        <authorList>
            <person name="Murali S."/>
            <person name="Liu Y."/>
            <person name="Vee V."/>
            <person name="English A."/>
            <person name="Wang M."/>
            <person name="Skinner E."/>
            <person name="Han Y."/>
            <person name="Muzny D.M."/>
            <person name="Worley K.C."/>
            <person name="Gibbs R.A."/>
        </authorList>
    </citation>
    <scope>NUCLEOTIDE SEQUENCE</scope>
</reference>
<keyword evidence="1 6" id="KW-0732">Signal</keyword>
<reference evidence="9" key="2">
    <citation type="submission" date="2021-01" db="UniProtKB">
        <authorList>
            <consortium name="EnsemblMetazoa"/>
        </authorList>
    </citation>
    <scope>IDENTIFICATION</scope>
</reference>
<dbReference type="KEGG" id="spu:100891427"/>
<dbReference type="RefSeq" id="XP_030832034.1">
    <property type="nucleotide sequence ID" value="XM_030976174.1"/>
</dbReference>